<dbReference type="AlphaFoldDB" id="A0AAV4Y3P7"/>
<evidence type="ECO:0000256" key="1">
    <source>
        <dbReference type="ARBA" id="ARBA00023157"/>
    </source>
</evidence>
<sequence length="196" mass="21858">MKFFAFLLLTCWLATIRGQRCFVVEPISGTISDNSDTVIEYEKCWTIAVPKGSFIQIKVGNIQSKRSCSLVNLKINVAETKEEYKFCSSDSNRNPVTALSNVVVTHRSSMHNSYSTAFSFSLDYNIRDIECLDKNSFHCNINTCIPRSKVCDGTRDCDSGVDEVGCGISTIKGINEARENGVLWLKEENSLLGMGR</sequence>
<feature type="signal peptide" evidence="3">
    <location>
        <begin position="1"/>
        <end position="18"/>
    </location>
</feature>
<evidence type="ECO:0000256" key="3">
    <source>
        <dbReference type="SAM" id="SignalP"/>
    </source>
</evidence>
<keyword evidence="5" id="KW-1185">Reference proteome</keyword>
<evidence type="ECO:0000313" key="5">
    <source>
        <dbReference type="Proteomes" id="UP001054945"/>
    </source>
</evidence>
<gene>
    <name evidence="4" type="primary">CG3556_0</name>
    <name evidence="4" type="ORF">CEXT_95121</name>
</gene>
<dbReference type="Proteomes" id="UP001054945">
    <property type="component" value="Unassembled WGS sequence"/>
</dbReference>
<evidence type="ECO:0000313" key="4">
    <source>
        <dbReference type="EMBL" id="GIZ01519.1"/>
    </source>
</evidence>
<keyword evidence="1 2" id="KW-1015">Disulfide bond</keyword>
<dbReference type="CDD" id="cd00112">
    <property type="entry name" value="LDLa"/>
    <property type="match status" value="1"/>
</dbReference>
<organism evidence="4 5">
    <name type="scientific">Caerostris extrusa</name>
    <name type="common">Bark spider</name>
    <name type="synonym">Caerostris bankana</name>
    <dbReference type="NCBI Taxonomy" id="172846"/>
    <lineage>
        <taxon>Eukaryota</taxon>
        <taxon>Metazoa</taxon>
        <taxon>Ecdysozoa</taxon>
        <taxon>Arthropoda</taxon>
        <taxon>Chelicerata</taxon>
        <taxon>Arachnida</taxon>
        <taxon>Araneae</taxon>
        <taxon>Araneomorphae</taxon>
        <taxon>Entelegynae</taxon>
        <taxon>Araneoidea</taxon>
        <taxon>Araneidae</taxon>
        <taxon>Caerostris</taxon>
    </lineage>
</organism>
<feature type="disulfide bond" evidence="2">
    <location>
        <begin position="151"/>
        <end position="166"/>
    </location>
</feature>
<dbReference type="EMBL" id="BPLR01001314">
    <property type="protein sequence ID" value="GIZ01519.1"/>
    <property type="molecule type" value="Genomic_DNA"/>
</dbReference>
<feature type="chain" id="PRO_5043966275" evidence="3">
    <location>
        <begin position="19"/>
        <end position="196"/>
    </location>
</feature>
<dbReference type="SUPFAM" id="SSF57424">
    <property type="entry name" value="LDL receptor-like module"/>
    <property type="match status" value="1"/>
</dbReference>
<comment type="caution">
    <text evidence="2">Lacks conserved residue(s) required for the propagation of feature annotation.</text>
</comment>
<protein>
    <submittedName>
        <fullName evidence="4">Uncharacterized protein CG3556</fullName>
    </submittedName>
</protein>
<feature type="disulfide bond" evidence="2">
    <location>
        <begin position="139"/>
        <end position="157"/>
    </location>
</feature>
<name>A0AAV4Y3P7_CAEEX</name>
<dbReference type="PROSITE" id="PS50068">
    <property type="entry name" value="LDLRA_2"/>
    <property type="match status" value="1"/>
</dbReference>
<dbReference type="Gene3D" id="4.10.400.10">
    <property type="entry name" value="Low-density Lipoprotein Receptor"/>
    <property type="match status" value="1"/>
</dbReference>
<reference evidence="4 5" key="1">
    <citation type="submission" date="2021-06" db="EMBL/GenBank/DDBJ databases">
        <title>Caerostris extrusa draft genome.</title>
        <authorList>
            <person name="Kono N."/>
            <person name="Arakawa K."/>
        </authorList>
    </citation>
    <scope>NUCLEOTIDE SEQUENCE [LARGE SCALE GENOMIC DNA]</scope>
</reference>
<proteinExistence type="predicted"/>
<dbReference type="Pfam" id="PF00057">
    <property type="entry name" value="Ldl_recept_a"/>
    <property type="match status" value="1"/>
</dbReference>
<accession>A0AAV4Y3P7</accession>
<dbReference type="SMART" id="SM00192">
    <property type="entry name" value="LDLa"/>
    <property type="match status" value="1"/>
</dbReference>
<dbReference type="InterPro" id="IPR002172">
    <property type="entry name" value="LDrepeatLR_classA_rpt"/>
</dbReference>
<keyword evidence="3" id="KW-0732">Signal</keyword>
<dbReference type="InterPro" id="IPR036055">
    <property type="entry name" value="LDL_receptor-like_sf"/>
</dbReference>
<comment type="caution">
    <text evidence="4">The sequence shown here is derived from an EMBL/GenBank/DDBJ whole genome shotgun (WGS) entry which is preliminary data.</text>
</comment>
<evidence type="ECO:0000256" key="2">
    <source>
        <dbReference type="PROSITE-ProRule" id="PRU00124"/>
    </source>
</evidence>